<evidence type="ECO:0000313" key="8">
    <source>
        <dbReference type="Proteomes" id="UP001197378"/>
    </source>
</evidence>
<dbReference type="PANTHER" id="PTHR32071">
    <property type="entry name" value="TRANSCRIPTIONAL REGULATORY PROTEIN"/>
    <property type="match status" value="1"/>
</dbReference>
<dbReference type="Pfam" id="PF02954">
    <property type="entry name" value="HTH_8"/>
    <property type="match status" value="1"/>
</dbReference>
<dbReference type="Pfam" id="PF25601">
    <property type="entry name" value="AAA_lid_14"/>
    <property type="match status" value="1"/>
</dbReference>
<feature type="domain" description="Sigma-54 factor interaction" evidence="6">
    <location>
        <begin position="126"/>
        <end position="351"/>
    </location>
</feature>
<dbReference type="InterPro" id="IPR013656">
    <property type="entry name" value="PAS_4"/>
</dbReference>
<dbReference type="InterPro" id="IPR002078">
    <property type="entry name" value="Sigma_54_int"/>
</dbReference>
<dbReference type="InterPro" id="IPR035965">
    <property type="entry name" value="PAS-like_dom_sf"/>
</dbReference>
<dbReference type="InterPro" id="IPR058031">
    <property type="entry name" value="AAA_lid_NorR"/>
</dbReference>
<dbReference type="Gene3D" id="3.40.50.300">
    <property type="entry name" value="P-loop containing nucleotide triphosphate hydrolases"/>
    <property type="match status" value="1"/>
</dbReference>
<dbReference type="EMBL" id="JAAXYO010000165">
    <property type="protein sequence ID" value="MBU2788877.1"/>
    <property type="molecule type" value="Genomic_DNA"/>
</dbReference>
<keyword evidence="4" id="KW-0238">DNA-binding</keyword>
<keyword evidence="5" id="KW-0804">Transcription</keyword>
<evidence type="ECO:0000313" key="7">
    <source>
        <dbReference type="EMBL" id="MBU2788877.1"/>
    </source>
</evidence>
<dbReference type="InterPro" id="IPR003593">
    <property type="entry name" value="AAA+_ATPase"/>
</dbReference>
<dbReference type="Gene3D" id="3.30.450.20">
    <property type="entry name" value="PAS domain"/>
    <property type="match status" value="1"/>
</dbReference>
<dbReference type="GO" id="GO:0006355">
    <property type="term" value="P:regulation of DNA-templated transcription"/>
    <property type="evidence" value="ECO:0007669"/>
    <property type="project" value="InterPro"/>
</dbReference>
<dbReference type="Gene3D" id="1.10.10.60">
    <property type="entry name" value="Homeodomain-like"/>
    <property type="match status" value="1"/>
</dbReference>
<dbReference type="InterPro" id="IPR025944">
    <property type="entry name" value="Sigma_54_int_dom_CS"/>
</dbReference>
<evidence type="ECO:0000259" key="6">
    <source>
        <dbReference type="PROSITE" id="PS50045"/>
    </source>
</evidence>
<evidence type="ECO:0000256" key="2">
    <source>
        <dbReference type="ARBA" id="ARBA00022840"/>
    </source>
</evidence>
<evidence type="ECO:0000256" key="3">
    <source>
        <dbReference type="ARBA" id="ARBA00023015"/>
    </source>
</evidence>
<dbReference type="InterPro" id="IPR002197">
    <property type="entry name" value="HTH_Fis"/>
</dbReference>
<comment type="caution">
    <text evidence="7">The sequence shown here is derived from an EMBL/GenBank/DDBJ whole genome shotgun (WGS) entry which is preliminary data.</text>
</comment>
<evidence type="ECO:0000256" key="5">
    <source>
        <dbReference type="ARBA" id="ARBA00023163"/>
    </source>
</evidence>
<dbReference type="Pfam" id="PF00158">
    <property type="entry name" value="Sigma54_activat"/>
    <property type="match status" value="1"/>
</dbReference>
<proteinExistence type="predicted"/>
<keyword evidence="1" id="KW-0547">Nucleotide-binding</keyword>
<dbReference type="SMART" id="SM00382">
    <property type="entry name" value="AAA"/>
    <property type="match status" value="1"/>
</dbReference>
<dbReference type="SUPFAM" id="SSF55785">
    <property type="entry name" value="PYP-like sensor domain (PAS domain)"/>
    <property type="match status" value="1"/>
</dbReference>
<reference evidence="7" key="1">
    <citation type="journal article" date="2021" name="ISME J.">
        <title>Genomic evolution of the class Acidithiobacillia: deep-branching Proteobacteria living in extreme acidic conditions.</title>
        <authorList>
            <person name="Moya-Beltran A."/>
            <person name="Beard S."/>
            <person name="Rojas-Villalobos C."/>
            <person name="Issotta F."/>
            <person name="Gallardo Y."/>
            <person name="Ulloa R."/>
            <person name="Giaveno A."/>
            <person name="Degli Esposti M."/>
            <person name="Johnson D.B."/>
            <person name="Quatrini R."/>
        </authorList>
    </citation>
    <scope>NUCLEOTIDE SEQUENCE</scope>
    <source>
        <strain evidence="7">VAN18-1</strain>
    </source>
</reference>
<dbReference type="PROSITE" id="PS00688">
    <property type="entry name" value="SIGMA54_INTERACT_3"/>
    <property type="match status" value="1"/>
</dbReference>
<dbReference type="SUPFAM" id="SSF52540">
    <property type="entry name" value="P-loop containing nucleoside triphosphate hydrolases"/>
    <property type="match status" value="1"/>
</dbReference>
<dbReference type="SUPFAM" id="SSF46689">
    <property type="entry name" value="Homeodomain-like"/>
    <property type="match status" value="1"/>
</dbReference>
<protein>
    <submittedName>
        <fullName evidence="7">Sigma-54-dependent Fis family transcriptional regulator</fullName>
    </submittedName>
</protein>
<dbReference type="Pfam" id="PF08448">
    <property type="entry name" value="PAS_4"/>
    <property type="match status" value="1"/>
</dbReference>
<dbReference type="AlphaFoldDB" id="A0AAE2YRL0"/>
<dbReference type="InterPro" id="IPR025943">
    <property type="entry name" value="Sigma_54_int_dom_ATP-bd_2"/>
</dbReference>
<organism evidence="7 8">
    <name type="scientific">Igneacidithiobacillus copahuensis</name>
    <dbReference type="NCBI Taxonomy" id="2724909"/>
    <lineage>
        <taxon>Bacteria</taxon>
        <taxon>Pseudomonadati</taxon>
        <taxon>Pseudomonadota</taxon>
        <taxon>Acidithiobacillia</taxon>
        <taxon>Acidithiobacillales</taxon>
        <taxon>Acidithiobacillaceae</taxon>
        <taxon>Igneacidithiobacillus</taxon>
    </lineage>
</organism>
<keyword evidence="8" id="KW-1185">Reference proteome</keyword>
<dbReference type="PROSITE" id="PS50045">
    <property type="entry name" value="SIGMA54_INTERACT_4"/>
    <property type="match status" value="1"/>
</dbReference>
<keyword evidence="3" id="KW-0805">Transcription regulation</keyword>
<dbReference type="GO" id="GO:0003677">
    <property type="term" value="F:DNA binding"/>
    <property type="evidence" value="ECO:0007669"/>
    <property type="project" value="UniProtKB-KW"/>
</dbReference>
<accession>A0AAE2YRL0</accession>
<evidence type="ECO:0000256" key="4">
    <source>
        <dbReference type="ARBA" id="ARBA00023125"/>
    </source>
</evidence>
<gene>
    <name evidence="7" type="ORF">HFQ13_11815</name>
</gene>
<dbReference type="Proteomes" id="UP001197378">
    <property type="component" value="Unassembled WGS sequence"/>
</dbReference>
<dbReference type="RefSeq" id="WP_215870951.1">
    <property type="nucleotide sequence ID" value="NZ_JAAXYO010000165.1"/>
</dbReference>
<dbReference type="FunFam" id="3.40.50.300:FF:000006">
    <property type="entry name" value="DNA-binding transcriptional regulator NtrC"/>
    <property type="match status" value="1"/>
</dbReference>
<dbReference type="PROSITE" id="PS00676">
    <property type="entry name" value="SIGMA54_INTERACT_2"/>
    <property type="match status" value="1"/>
</dbReference>
<keyword evidence="2" id="KW-0067">ATP-binding</keyword>
<dbReference type="PANTHER" id="PTHR32071:SF57">
    <property type="entry name" value="C4-DICARBOXYLATE TRANSPORT TRANSCRIPTIONAL REGULATORY PROTEIN DCTD"/>
    <property type="match status" value="1"/>
</dbReference>
<dbReference type="Gene3D" id="1.10.8.60">
    <property type="match status" value="1"/>
</dbReference>
<dbReference type="InterPro" id="IPR009057">
    <property type="entry name" value="Homeodomain-like_sf"/>
</dbReference>
<dbReference type="CDD" id="cd00009">
    <property type="entry name" value="AAA"/>
    <property type="match status" value="1"/>
</dbReference>
<sequence length="441" mass="48704">MLKQLRPELTSLLDCFALPAVLLEADHTVLAANQAYRKQFGDGKPLQGRHCDEILRTAGMLCDDAGNECPMARCQQSNEAAHALRMHDGRALQVDLFPIRNADGKPAYFLELLTPLTEQSTSTDGLVGQGARMQELSRALHRAAPSDVPVLLLGESGTGKELAAGMVHRASQRAQGAFVVLDCSGLSETLFESELFGHEKGAFTGAHSRKIGLAEAANGGTLFLDEVGDIPLPLQVKLLRLLESGTFRRVGGIEPIRSRFRLISATHRDLERMVREGTFRQDLYYRISTFPITLPPLRERREDIPQLTESLLHNLGYPRLRLSTASLELLLAYDFPGNVRELRNILNRAALLTDDVAILPEHLPTALQQEPATTNASPATDFSAVVPLEELEARYLRWARLHHAGDRRSLAHSLGLSERTLYRKLEAIGDPSQKRESDHGG</sequence>
<dbReference type="GO" id="GO:0005524">
    <property type="term" value="F:ATP binding"/>
    <property type="evidence" value="ECO:0007669"/>
    <property type="project" value="UniProtKB-KW"/>
</dbReference>
<name>A0AAE2YRL0_9PROT</name>
<evidence type="ECO:0000256" key="1">
    <source>
        <dbReference type="ARBA" id="ARBA00022741"/>
    </source>
</evidence>
<dbReference type="InterPro" id="IPR027417">
    <property type="entry name" value="P-loop_NTPase"/>
</dbReference>